<evidence type="ECO:0000256" key="1">
    <source>
        <dbReference type="ARBA" id="ARBA00022679"/>
    </source>
</evidence>
<proteinExistence type="predicted"/>
<dbReference type="AlphaFoldDB" id="A0A9J7AN67"/>
<keyword evidence="1" id="KW-0808">Transferase</keyword>
<feature type="domain" description="Glycosyl transferase family 1" evidence="2">
    <location>
        <begin position="210"/>
        <end position="377"/>
    </location>
</feature>
<dbReference type="Pfam" id="PF12000">
    <property type="entry name" value="Glyco_trans_4_3"/>
    <property type="match status" value="1"/>
</dbReference>
<dbReference type="RefSeq" id="WP_257766901.1">
    <property type="nucleotide sequence ID" value="NZ_CP102480.1"/>
</dbReference>
<dbReference type="Proteomes" id="UP001060336">
    <property type="component" value="Chromosome"/>
</dbReference>
<gene>
    <name evidence="4" type="ORF">NUH88_13325</name>
</gene>
<dbReference type="EMBL" id="CP102480">
    <property type="protein sequence ID" value="UUX48394.1"/>
    <property type="molecule type" value="Genomic_DNA"/>
</dbReference>
<evidence type="ECO:0000259" key="2">
    <source>
        <dbReference type="Pfam" id="PF00534"/>
    </source>
</evidence>
<organism evidence="4 5">
    <name type="scientific">Nisaea acidiphila</name>
    <dbReference type="NCBI Taxonomy" id="1862145"/>
    <lineage>
        <taxon>Bacteria</taxon>
        <taxon>Pseudomonadati</taxon>
        <taxon>Pseudomonadota</taxon>
        <taxon>Alphaproteobacteria</taxon>
        <taxon>Rhodospirillales</taxon>
        <taxon>Thalassobaculaceae</taxon>
        <taxon>Nisaea</taxon>
    </lineage>
</organism>
<dbReference type="GO" id="GO:0016757">
    <property type="term" value="F:glycosyltransferase activity"/>
    <property type="evidence" value="ECO:0007669"/>
    <property type="project" value="InterPro"/>
</dbReference>
<protein>
    <submittedName>
        <fullName evidence="4">Glycosyltransferase family 4 protein</fullName>
    </submittedName>
</protein>
<dbReference type="InterPro" id="IPR001296">
    <property type="entry name" value="Glyco_trans_1"/>
</dbReference>
<dbReference type="PANTHER" id="PTHR46401">
    <property type="entry name" value="GLYCOSYLTRANSFERASE WBBK-RELATED"/>
    <property type="match status" value="1"/>
</dbReference>
<dbReference type="GO" id="GO:0009103">
    <property type="term" value="P:lipopolysaccharide biosynthetic process"/>
    <property type="evidence" value="ECO:0007669"/>
    <property type="project" value="TreeGrafter"/>
</dbReference>
<dbReference type="Pfam" id="PF00534">
    <property type="entry name" value="Glycos_transf_1"/>
    <property type="match status" value="1"/>
</dbReference>
<dbReference type="PANTHER" id="PTHR46401:SF2">
    <property type="entry name" value="GLYCOSYLTRANSFERASE WBBK-RELATED"/>
    <property type="match status" value="1"/>
</dbReference>
<dbReference type="KEGG" id="naci:NUH88_13325"/>
<evidence type="ECO:0000313" key="4">
    <source>
        <dbReference type="EMBL" id="UUX48394.1"/>
    </source>
</evidence>
<evidence type="ECO:0000259" key="3">
    <source>
        <dbReference type="Pfam" id="PF12000"/>
    </source>
</evidence>
<dbReference type="Gene3D" id="3.40.50.2000">
    <property type="entry name" value="Glycogen Phosphorylase B"/>
    <property type="match status" value="2"/>
</dbReference>
<dbReference type="SUPFAM" id="SSF53756">
    <property type="entry name" value="UDP-Glycosyltransferase/glycogen phosphorylase"/>
    <property type="match status" value="1"/>
</dbReference>
<reference evidence="4" key="1">
    <citation type="submission" date="2022-08" db="EMBL/GenBank/DDBJ databases">
        <title>Nisaea acidiphila sp. nov., isolated from a marine algal debris and emended description of the genus Nisaea Urios et al. 2008.</title>
        <authorList>
            <person name="Kwon K."/>
        </authorList>
    </citation>
    <scope>NUCLEOTIDE SEQUENCE</scope>
    <source>
        <strain evidence="4">MEBiC11861</strain>
    </source>
</reference>
<evidence type="ECO:0000313" key="5">
    <source>
        <dbReference type="Proteomes" id="UP001060336"/>
    </source>
</evidence>
<dbReference type="CDD" id="cd03818">
    <property type="entry name" value="GT4_ExpC-like"/>
    <property type="match status" value="1"/>
</dbReference>
<name>A0A9J7AN67_9PROT</name>
<accession>A0A9J7AN67</accession>
<feature type="domain" description="Glycosyl transferase family 4" evidence="3">
    <location>
        <begin position="25"/>
        <end position="190"/>
    </location>
</feature>
<keyword evidence="5" id="KW-1185">Reference proteome</keyword>
<sequence length="438" mass="49437">MKILFVHQNMPGQFKHLAPALAADGHEVVFITKSGKPNLPGVRKVEYKPHREPKEPPHRYFDRFEDQILHGQAVVKVCLALKETGFEPDVICAHTGWGEALFLKDAFPEARLLTFNEFFYRGRGTDTDFLKEDRPDIDRECRTRVRNAHMLVSMAAADWGYVPTYWQWSTHPKALREKMSVIHDGIDTDFLSRQPDAYLDLADGRRLTADDEVVTYVARNLEPYRGFDVVASALKGIQAARPNAHIVVTGGEDVSYGSGPGYQDSWKDALIPHLELDASRLHFMGRLPYEEFGRMLSISRAHIYLTYPFVLSWSMLEAMSRECLVVASDTPPVREVIHNGKNGLLVPYSDSAKLVSTVAEALAKGKDMDRVRKAARQTVIDRYDLKTVCLPQLLDIVAKLGRREMPEPTTQIPAEVVASMGWPSTDASKLSLWSEMRV</sequence>
<dbReference type="InterPro" id="IPR022623">
    <property type="entry name" value="Glyco_trans_4"/>
</dbReference>